<sequence>MPRHVSARAKCPGICFLCLAGKEGDTEAESTPFEEMHAGAKWKATIMQEAPWTDLPHVMQGLPWVPGEEASFLKTDLWHNWHNGIGKIWLACSFVMLATLNVLQGGSVDSKFEELTGEFLSWAQRAGISPYLRQLNRDTFSFQTNNSDPQGSWSKAAATTQLMLFLSSFCDDRVEGRTADPLLTAIAKGTKLMNIILSVLYGEGYWIPPSRAKQLGLMLRNFLMIYQECAYECLQRRLNRFILVPKIHMMAHPAEELIRDGER</sequence>
<proteinExistence type="predicted"/>
<dbReference type="EMBL" id="CAJNIZ010008766">
    <property type="protein sequence ID" value="CAE7271313.1"/>
    <property type="molecule type" value="Genomic_DNA"/>
</dbReference>
<comment type="caution">
    <text evidence="1">The sequence shown here is derived from an EMBL/GenBank/DDBJ whole genome shotgun (WGS) entry which is preliminary data.</text>
</comment>
<evidence type="ECO:0000313" key="2">
    <source>
        <dbReference type="Proteomes" id="UP000649617"/>
    </source>
</evidence>
<accession>A0A812MJD5</accession>
<organism evidence="1 2">
    <name type="scientific">Symbiodinium pilosum</name>
    <name type="common">Dinoflagellate</name>
    <dbReference type="NCBI Taxonomy" id="2952"/>
    <lineage>
        <taxon>Eukaryota</taxon>
        <taxon>Sar</taxon>
        <taxon>Alveolata</taxon>
        <taxon>Dinophyceae</taxon>
        <taxon>Suessiales</taxon>
        <taxon>Symbiodiniaceae</taxon>
        <taxon>Symbiodinium</taxon>
    </lineage>
</organism>
<evidence type="ECO:0000313" key="1">
    <source>
        <dbReference type="EMBL" id="CAE7271313.1"/>
    </source>
</evidence>
<gene>
    <name evidence="1" type="ORF">SPIL2461_LOCUS5968</name>
</gene>
<name>A0A812MJD5_SYMPI</name>
<reference evidence="1" key="1">
    <citation type="submission" date="2021-02" db="EMBL/GenBank/DDBJ databases">
        <authorList>
            <person name="Dougan E. K."/>
            <person name="Rhodes N."/>
            <person name="Thang M."/>
            <person name="Chan C."/>
        </authorList>
    </citation>
    <scope>NUCLEOTIDE SEQUENCE</scope>
</reference>
<keyword evidence="2" id="KW-1185">Reference proteome</keyword>
<feature type="non-terminal residue" evidence="1">
    <location>
        <position position="1"/>
    </location>
</feature>
<protein>
    <submittedName>
        <fullName evidence="1">Uncharacterized protein</fullName>
    </submittedName>
</protein>
<dbReference type="OrthoDB" id="412108at2759"/>
<dbReference type="Proteomes" id="UP000649617">
    <property type="component" value="Unassembled WGS sequence"/>
</dbReference>
<dbReference type="AlphaFoldDB" id="A0A812MJD5"/>